<dbReference type="InterPro" id="IPR036086">
    <property type="entry name" value="ParB/Sulfiredoxin_sf"/>
</dbReference>
<dbReference type="Gene3D" id="1.10.8.10">
    <property type="entry name" value="DNA helicase RuvA subunit, C-terminal domain"/>
    <property type="match status" value="1"/>
</dbReference>
<evidence type="ECO:0000313" key="3">
    <source>
        <dbReference type="Proteomes" id="UP000196331"/>
    </source>
</evidence>
<dbReference type="OrthoDB" id="323572at2"/>
<evidence type="ECO:0000313" key="2">
    <source>
        <dbReference type="EMBL" id="SJN13904.1"/>
    </source>
</evidence>
<dbReference type="Pfam" id="PF08857">
    <property type="entry name" value="ParBc_2"/>
    <property type="match status" value="1"/>
</dbReference>
<feature type="chain" id="PRO_5013386022" description="ParB-like nuclease" evidence="1">
    <location>
        <begin position="23"/>
        <end position="296"/>
    </location>
</feature>
<dbReference type="CDD" id="cd16390">
    <property type="entry name" value="ParB_N_Srx_like"/>
    <property type="match status" value="1"/>
</dbReference>
<organism evidence="2 3">
    <name type="scientific">Halomonas citrativorans</name>
    <dbReference type="NCBI Taxonomy" id="2742612"/>
    <lineage>
        <taxon>Bacteria</taxon>
        <taxon>Pseudomonadati</taxon>
        <taxon>Pseudomonadota</taxon>
        <taxon>Gammaproteobacteria</taxon>
        <taxon>Oceanospirillales</taxon>
        <taxon>Halomonadaceae</taxon>
        <taxon>Halomonas</taxon>
    </lineage>
</organism>
<proteinExistence type="predicted"/>
<evidence type="ECO:0000256" key="1">
    <source>
        <dbReference type="SAM" id="SignalP"/>
    </source>
</evidence>
<dbReference type="SUPFAM" id="SSF110849">
    <property type="entry name" value="ParB/Sulfiredoxin"/>
    <property type="match status" value="1"/>
</dbReference>
<dbReference type="AlphaFoldDB" id="A0A1R4I2R7"/>
<dbReference type="Gene3D" id="3.90.1530.10">
    <property type="entry name" value="Conserved hypothetical protein from pyrococcus furiosus pfu- 392566-001, ParB domain"/>
    <property type="match status" value="1"/>
</dbReference>
<comment type="caution">
    <text evidence="2">The sequence shown here is derived from an EMBL/GenBank/DDBJ whole genome shotgun (WGS) entry which is preliminary data.</text>
</comment>
<accession>A0A1R4I2R7</accession>
<evidence type="ECO:0008006" key="4">
    <source>
        <dbReference type="Google" id="ProtNLM"/>
    </source>
</evidence>
<dbReference type="Proteomes" id="UP000196331">
    <property type="component" value="Unassembled WGS sequence"/>
</dbReference>
<dbReference type="InterPro" id="IPR014956">
    <property type="entry name" value="ParBc_2"/>
</dbReference>
<dbReference type="RefSeq" id="WP_087109525.1">
    <property type="nucleotide sequence ID" value="NZ_FUKM01000048.1"/>
</dbReference>
<protein>
    <recommendedName>
        <fullName evidence="4">ParB-like nuclease</fullName>
    </recommendedName>
</protein>
<gene>
    <name evidence="2" type="ORF">CZ787_12465</name>
</gene>
<keyword evidence="1" id="KW-0732">Signal</keyword>
<dbReference type="EMBL" id="FUKM01000048">
    <property type="protein sequence ID" value="SJN13904.1"/>
    <property type="molecule type" value="Genomic_DNA"/>
</dbReference>
<name>A0A1R4I2R7_9GAMM</name>
<sequence>MKHALTLLALLPLSGFSAQSTAAEILEVALGELHPTQPALGYRQMSYKQGRFAVDHKKLFDEYCETAGQGSIVRFDDNSSLRDLDSFECSDAVGTHLEDMKTAVIAPNSGVYITDGHHTFSNYLALEGPDLVMPLLITHNFNDLPDMKHFWATMQEERLVWLDAPDGPIASEELPEHVGHGHQVDDPYRSLVYFTRGVGYKKPATPPPFLEFYWGQWLAERLPLETLNLTTLEGYTDAVTRAATLMVEVSPDALIATTSTGSLTAQEMGQLPAFNSAELEKSLSEHGKLAYAFSTE</sequence>
<feature type="signal peptide" evidence="1">
    <location>
        <begin position="1"/>
        <end position="22"/>
    </location>
</feature>
<reference evidence="2 3" key="1">
    <citation type="submission" date="2017-02" db="EMBL/GenBank/DDBJ databases">
        <authorList>
            <person name="Dridi B."/>
        </authorList>
    </citation>
    <scope>NUCLEOTIDE SEQUENCE [LARGE SCALE GENOMIC DNA]</scope>
    <source>
        <strain evidence="2 3">JB380</strain>
    </source>
</reference>